<sequence>MARAAFPKGSLAIRLRDEVGPLFRDAEFAGCYGRRGRPGYSPAALMLVLVLQFVEKLTDVQAAEAVAERIGWKYALGLRLEDAGFDSSVLSEFRARLIEHDLSLLAFDRILERCRELDLVKAGGKQRTDSTHVICAVRDLNRSELVGESVRALCEVLAAVAPDFLPATVDLTVWAKRYGPRVASWSGPRTQAERDRLTVQFALDGRLLIEAVHKDRQRAWLRELPQVAALCTVLRQTFLIETRADGSEVMRRRTDKDGVPPGQHRLASPYDLDARWAAKGETFWLGYKLHLTETCDDPLDADADADSARLGTAGGVGSGRT</sequence>
<evidence type="ECO:0000313" key="3">
    <source>
        <dbReference type="Proteomes" id="UP000677913"/>
    </source>
</evidence>
<dbReference type="PANTHER" id="PTHR35604:SF2">
    <property type="entry name" value="TRANSPOSASE INSH FOR INSERTION SEQUENCE ELEMENT IS5A-RELATED"/>
    <property type="match status" value="1"/>
</dbReference>
<proteinExistence type="predicted"/>
<protein>
    <submittedName>
        <fullName evidence="2">Transposase</fullName>
    </submittedName>
</protein>
<name>A0A8J7WSD3_9ACTN</name>
<dbReference type="Proteomes" id="UP000677913">
    <property type="component" value="Unassembled WGS sequence"/>
</dbReference>
<comment type="caution">
    <text evidence="2">The sequence shown here is derived from an EMBL/GenBank/DDBJ whole genome shotgun (WGS) entry which is preliminary data.</text>
</comment>
<accession>A0A8J7WSD3</accession>
<feature type="domain" description="Transposase InsH N-terminal" evidence="1">
    <location>
        <begin position="5"/>
        <end position="96"/>
    </location>
</feature>
<reference evidence="2" key="1">
    <citation type="submission" date="2021-04" db="EMBL/GenBank/DDBJ databases">
        <title>Genome based classification of Actinospica acidithermotolerans sp. nov., an actinobacterium isolated from an Indonesian hot spring.</title>
        <authorList>
            <person name="Kusuma A.B."/>
            <person name="Putra K.E."/>
            <person name="Nafisah S."/>
            <person name="Loh J."/>
            <person name="Nouioui I."/>
            <person name="Goodfellow M."/>
        </authorList>
    </citation>
    <scope>NUCLEOTIDE SEQUENCE</scope>
    <source>
        <strain evidence="2">DSM 45618</strain>
    </source>
</reference>
<evidence type="ECO:0000313" key="2">
    <source>
        <dbReference type="EMBL" id="MBS2966693.1"/>
    </source>
</evidence>
<gene>
    <name evidence="2" type="ORF">KGA66_26890</name>
</gene>
<dbReference type="AlphaFoldDB" id="A0A8J7WSD3"/>
<evidence type="ECO:0000259" key="1">
    <source>
        <dbReference type="Pfam" id="PF05598"/>
    </source>
</evidence>
<dbReference type="PANTHER" id="PTHR35604">
    <property type="entry name" value="TRANSPOSASE INSH FOR INSERTION SEQUENCE ELEMENT IS5A-RELATED"/>
    <property type="match status" value="1"/>
</dbReference>
<dbReference type="RefSeq" id="WP_211472019.1">
    <property type="nucleotide sequence ID" value="NZ_JAGSXH010000180.1"/>
</dbReference>
<dbReference type="InterPro" id="IPR008490">
    <property type="entry name" value="Transposase_InsH_N"/>
</dbReference>
<organism evidence="2 3">
    <name type="scientific">Actinocrinis puniceicyclus</name>
    <dbReference type="NCBI Taxonomy" id="977794"/>
    <lineage>
        <taxon>Bacteria</taxon>
        <taxon>Bacillati</taxon>
        <taxon>Actinomycetota</taxon>
        <taxon>Actinomycetes</taxon>
        <taxon>Catenulisporales</taxon>
        <taxon>Actinospicaceae</taxon>
        <taxon>Actinocrinis</taxon>
    </lineage>
</organism>
<keyword evidence="3" id="KW-1185">Reference proteome</keyword>
<dbReference type="Pfam" id="PF05598">
    <property type="entry name" value="DUF772"/>
    <property type="match status" value="1"/>
</dbReference>
<dbReference type="EMBL" id="JAGSXH010000180">
    <property type="protein sequence ID" value="MBS2966693.1"/>
    <property type="molecule type" value="Genomic_DNA"/>
</dbReference>